<keyword evidence="6" id="KW-1185">Reference proteome</keyword>
<organism evidence="5 6">
    <name type="scientific">Phytohabitans rumicis</name>
    <dbReference type="NCBI Taxonomy" id="1076125"/>
    <lineage>
        <taxon>Bacteria</taxon>
        <taxon>Bacillati</taxon>
        <taxon>Actinomycetota</taxon>
        <taxon>Actinomycetes</taxon>
        <taxon>Micromonosporales</taxon>
        <taxon>Micromonosporaceae</taxon>
    </lineage>
</organism>
<dbReference type="InterPro" id="IPR016192">
    <property type="entry name" value="APOBEC/CMP_deaminase_Zn-bd"/>
</dbReference>
<keyword evidence="1" id="KW-0479">Metal-binding</keyword>
<name>A0A6V8LJ61_9ACTN</name>
<dbReference type="CDD" id="cd01285">
    <property type="entry name" value="nucleoside_deaminase"/>
    <property type="match status" value="1"/>
</dbReference>
<comment type="caution">
    <text evidence="5">The sequence shown here is derived from an EMBL/GenBank/DDBJ whole genome shotgun (WGS) entry which is preliminary data.</text>
</comment>
<dbReference type="Pfam" id="PF00383">
    <property type="entry name" value="dCMP_cyt_deam_1"/>
    <property type="match status" value="1"/>
</dbReference>
<dbReference type="Gene3D" id="3.40.140.10">
    <property type="entry name" value="Cytidine Deaminase, domain 2"/>
    <property type="match status" value="1"/>
</dbReference>
<dbReference type="GO" id="GO:0008270">
    <property type="term" value="F:zinc ion binding"/>
    <property type="evidence" value="ECO:0007669"/>
    <property type="project" value="InterPro"/>
</dbReference>
<dbReference type="InterPro" id="IPR002125">
    <property type="entry name" value="CMP_dCMP_dom"/>
</dbReference>
<evidence type="ECO:0000313" key="6">
    <source>
        <dbReference type="Proteomes" id="UP000482960"/>
    </source>
</evidence>
<reference evidence="5 6" key="2">
    <citation type="submission" date="2020-03" db="EMBL/GenBank/DDBJ databases">
        <authorList>
            <person name="Ichikawa N."/>
            <person name="Kimura A."/>
            <person name="Kitahashi Y."/>
            <person name="Uohara A."/>
        </authorList>
    </citation>
    <scope>NUCLEOTIDE SEQUENCE [LARGE SCALE GENOMIC DNA]</scope>
    <source>
        <strain evidence="5 6">NBRC 108638</strain>
    </source>
</reference>
<keyword evidence="2" id="KW-0378">Hydrolase</keyword>
<evidence type="ECO:0000313" key="5">
    <source>
        <dbReference type="EMBL" id="GFJ95590.1"/>
    </source>
</evidence>
<gene>
    <name evidence="5" type="ORF">Prum_092320</name>
</gene>
<dbReference type="PANTHER" id="PTHR11079">
    <property type="entry name" value="CYTOSINE DEAMINASE FAMILY MEMBER"/>
    <property type="match status" value="1"/>
</dbReference>
<dbReference type="AlphaFoldDB" id="A0A6V8LJ61"/>
<feature type="domain" description="CMP/dCMP-type deaminase" evidence="4">
    <location>
        <begin position="9"/>
        <end position="120"/>
    </location>
</feature>
<protein>
    <recommendedName>
        <fullName evidence="4">CMP/dCMP-type deaminase domain-containing protein</fullName>
    </recommendedName>
</protein>
<evidence type="ECO:0000256" key="1">
    <source>
        <dbReference type="ARBA" id="ARBA00022723"/>
    </source>
</evidence>
<dbReference type="InterPro" id="IPR016193">
    <property type="entry name" value="Cytidine_deaminase-like"/>
</dbReference>
<reference evidence="5 6" key="1">
    <citation type="submission" date="2020-03" db="EMBL/GenBank/DDBJ databases">
        <title>Whole genome shotgun sequence of Phytohabitans rumicis NBRC 108638.</title>
        <authorList>
            <person name="Komaki H."/>
            <person name="Tamura T."/>
        </authorList>
    </citation>
    <scope>NUCLEOTIDE SEQUENCE [LARGE SCALE GENOMIC DNA]</scope>
    <source>
        <strain evidence="5 6">NBRC 108638</strain>
    </source>
</reference>
<dbReference type="PANTHER" id="PTHR11079:SF149">
    <property type="entry name" value="TRNA-SPECIFIC ADENOSINE DEAMINASE 2"/>
    <property type="match status" value="1"/>
</dbReference>
<dbReference type="GO" id="GO:0005737">
    <property type="term" value="C:cytoplasm"/>
    <property type="evidence" value="ECO:0007669"/>
    <property type="project" value="TreeGrafter"/>
</dbReference>
<keyword evidence="3" id="KW-0862">Zinc</keyword>
<sequence>MYSEAELSGIDRRGLDRAIQAAADAKATGNLAFGAVLFDADGLEQGSAYNTVLTTGDPTEHAETQLVRLVAPRMTREELEKSTLYASCEPCPMCSGAIFSAGIRRVLYALPSARLRAIVDEAGGTRMPSLLLTTKQVLAAGEVESFVDGGFPIPAGEALFR</sequence>
<evidence type="ECO:0000256" key="2">
    <source>
        <dbReference type="ARBA" id="ARBA00022801"/>
    </source>
</evidence>
<evidence type="ECO:0000259" key="4">
    <source>
        <dbReference type="PROSITE" id="PS51747"/>
    </source>
</evidence>
<dbReference type="Proteomes" id="UP000482960">
    <property type="component" value="Unassembled WGS sequence"/>
</dbReference>
<dbReference type="PROSITE" id="PS00903">
    <property type="entry name" value="CYT_DCMP_DEAMINASES_1"/>
    <property type="match status" value="1"/>
</dbReference>
<proteinExistence type="predicted"/>
<dbReference type="EMBL" id="BLPG01000001">
    <property type="protein sequence ID" value="GFJ95590.1"/>
    <property type="molecule type" value="Genomic_DNA"/>
</dbReference>
<dbReference type="PROSITE" id="PS51747">
    <property type="entry name" value="CYT_DCMP_DEAMINASES_2"/>
    <property type="match status" value="1"/>
</dbReference>
<evidence type="ECO:0000256" key="3">
    <source>
        <dbReference type="ARBA" id="ARBA00022833"/>
    </source>
</evidence>
<accession>A0A6V8LJ61</accession>
<dbReference type="GO" id="GO:0016787">
    <property type="term" value="F:hydrolase activity"/>
    <property type="evidence" value="ECO:0007669"/>
    <property type="project" value="UniProtKB-KW"/>
</dbReference>
<dbReference type="SUPFAM" id="SSF53927">
    <property type="entry name" value="Cytidine deaminase-like"/>
    <property type="match status" value="1"/>
</dbReference>
<dbReference type="RefSeq" id="WP_173083217.1">
    <property type="nucleotide sequence ID" value="NZ_BAABJB010000021.1"/>
</dbReference>